<evidence type="ECO:0000313" key="2">
    <source>
        <dbReference type="EMBL" id="KVH87678.1"/>
    </source>
</evidence>
<dbReference type="Gramene" id="KVH87678">
    <property type="protein sequence ID" value="KVH87678"/>
    <property type="gene ID" value="Ccrd_025028"/>
</dbReference>
<dbReference type="AlphaFoldDB" id="A0A103XBI6"/>
<feature type="transmembrane region" description="Helical" evidence="1">
    <location>
        <begin position="81"/>
        <end position="106"/>
    </location>
</feature>
<feature type="transmembrane region" description="Helical" evidence="1">
    <location>
        <begin position="118"/>
        <end position="142"/>
    </location>
</feature>
<keyword evidence="1" id="KW-0472">Membrane</keyword>
<evidence type="ECO:0000313" key="3">
    <source>
        <dbReference type="Proteomes" id="UP000243975"/>
    </source>
</evidence>
<keyword evidence="1" id="KW-1133">Transmembrane helix</keyword>
<reference evidence="2 3" key="1">
    <citation type="journal article" date="2016" name="Sci. Rep.">
        <title>The genome sequence of the outbreeding globe artichoke constructed de novo incorporating a phase-aware low-pass sequencing strategy of F1 progeny.</title>
        <authorList>
            <person name="Scaglione D."/>
            <person name="Reyes-Chin-Wo S."/>
            <person name="Acquadro A."/>
            <person name="Froenicke L."/>
            <person name="Portis E."/>
            <person name="Beitel C."/>
            <person name="Tirone M."/>
            <person name="Mauro R."/>
            <person name="Lo Monaco A."/>
            <person name="Mauromicale G."/>
            <person name="Faccioli P."/>
            <person name="Cattivelli L."/>
            <person name="Rieseberg L."/>
            <person name="Michelmore R."/>
            <person name="Lanteri S."/>
        </authorList>
    </citation>
    <scope>NUCLEOTIDE SEQUENCE [LARGE SCALE GENOMIC DNA]</scope>
    <source>
        <strain evidence="2">2C</strain>
    </source>
</reference>
<sequence length="205" mass="22722">MEPGFLITLFFLISESVKKQNPSQIGAVLRVLFMSLPTLILQTVVVFFNPLKAQLPWMMIRSSFLSVDESGNKSMRCTYPLLSSIVFGAFGVVYSVGLLICCWRVVSLVINKKMKLRIEVLGWTVMMSVLVESLLLGVVGIWKPESIWYGGVLLGMFVSVAICGGVAEIVLVIKPIVEALVAAGDYCQWNPVVRYMQPVEDRGNI</sequence>
<dbReference type="OMA" id="IWKPESI"/>
<feature type="transmembrane region" description="Helical" evidence="1">
    <location>
        <begin position="27"/>
        <end position="48"/>
    </location>
</feature>
<feature type="transmembrane region" description="Helical" evidence="1">
    <location>
        <begin position="148"/>
        <end position="173"/>
    </location>
</feature>
<accession>A0A103XBI6</accession>
<gene>
    <name evidence="2" type="ORF">Ccrd_025028</name>
</gene>
<organism evidence="2 3">
    <name type="scientific">Cynara cardunculus var. scolymus</name>
    <name type="common">Globe artichoke</name>
    <name type="synonym">Cynara scolymus</name>
    <dbReference type="NCBI Taxonomy" id="59895"/>
    <lineage>
        <taxon>Eukaryota</taxon>
        <taxon>Viridiplantae</taxon>
        <taxon>Streptophyta</taxon>
        <taxon>Embryophyta</taxon>
        <taxon>Tracheophyta</taxon>
        <taxon>Spermatophyta</taxon>
        <taxon>Magnoliopsida</taxon>
        <taxon>eudicotyledons</taxon>
        <taxon>Gunneridae</taxon>
        <taxon>Pentapetalae</taxon>
        <taxon>asterids</taxon>
        <taxon>campanulids</taxon>
        <taxon>Asterales</taxon>
        <taxon>Asteraceae</taxon>
        <taxon>Carduoideae</taxon>
        <taxon>Cardueae</taxon>
        <taxon>Carduinae</taxon>
        <taxon>Cynara</taxon>
    </lineage>
</organism>
<protein>
    <submittedName>
        <fullName evidence="2">Uncharacterized protein</fullName>
    </submittedName>
</protein>
<dbReference type="EMBL" id="LEKV01005934">
    <property type="protein sequence ID" value="KVH87678.1"/>
    <property type="molecule type" value="Genomic_DNA"/>
</dbReference>
<dbReference type="Proteomes" id="UP000243975">
    <property type="component" value="Unassembled WGS sequence"/>
</dbReference>
<dbReference type="PANTHER" id="PTHR34116:SF9">
    <property type="entry name" value="OS08G0346600 PROTEIN"/>
    <property type="match status" value="1"/>
</dbReference>
<evidence type="ECO:0000256" key="1">
    <source>
        <dbReference type="SAM" id="Phobius"/>
    </source>
</evidence>
<keyword evidence="3" id="KW-1185">Reference proteome</keyword>
<keyword evidence="1" id="KW-0812">Transmembrane</keyword>
<dbReference type="STRING" id="59895.A0A103XBI6"/>
<proteinExistence type="predicted"/>
<comment type="caution">
    <text evidence="2">The sequence shown here is derived from an EMBL/GenBank/DDBJ whole genome shotgun (WGS) entry which is preliminary data.</text>
</comment>
<name>A0A103XBI6_CYNCS</name>
<dbReference type="PANTHER" id="PTHR34116">
    <property type="entry name" value="PLASMINOGEN ACTIVATOR INHIBITOR"/>
    <property type="match status" value="1"/>
</dbReference>